<evidence type="ECO:0000256" key="11">
    <source>
        <dbReference type="SAM" id="Phobius"/>
    </source>
</evidence>
<evidence type="ECO:0000256" key="4">
    <source>
        <dbReference type="ARBA" id="ARBA00022448"/>
    </source>
</evidence>
<proteinExistence type="inferred from homology"/>
<comment type="caution">
    <text evidence="12">The sequence shown here is derived from an EMBL/GenBank/DDBJ whole genome shotgun (WGS) entry which is preliminary data.</text>
</comment>
<evidence type="ECO:0000256" key="6">
    <source>
        <dbReference type="ARBA" id="ARBA00022692"/>
    </source>
</evidence>
<comment type="similarity">
    <text evidence="3">Belongs to the glycoside-pentoside-hexuronide (GPH) cation symporter transporter (TC 2.A.2.4) family.</text>
</comment>
<comment type="pathway">
    <text evidence="2">Glycan biosynthesis; sucrose metabolism.</text>
</comment>
<feature type="transmembrane region" description="Helical" evidence="11">
    <location>
        <begin position="28"/>
        <end position="47"/>
    </location>
</feature>
<evidence type="ECO:0000256" key="10">
    <source>
        <dbReference type="SAM" id="MobiDB-lite"/>
    </source>
</evidence>
<dbReference type="GO" id="GO:0005886">
    <property type="term" value="C:plasma membrane"/>
    <property type="evidence" value="ECO:0007669"/>
    <property type="project" value="TreeGrafter"/>
</dbReference>
<keyword evidence="5" id="KW-0762">Sugar transport</keyword>
<dbReference type="PANTHER" id="PTHR19432:SF90">
    <property type="entry name" value="SUCROSE TRANSPORT PROTEIN SUC4"/>
    <property type="match status" value="1"/>
</dbReference>
<reference evidence="12" key="1">
    <citation type="journal article" date="2018" name="DNA Res.">
        <title>Multiple hybrid de novo genome assembly of finger millet, an orphan allotetraploid crop.</title>
        <authorList>
            <person name="Hatakeyama M."/>
            <person name="Aluri S."/>
            <person name="Balachadran M.T."/>
            <person name="Sivarajan S.R."/>
            <person name="Patrignani A."/>
            <person name="Gruter S."/>
            <person name="Poveda L."/>
            <person name="Shimizu-Inatsugi R."/>
            <person name="Baeten J."/>
            <person name="Francoijs K.J."/>
            <person name="Nataraja K.N."/>
            <person name="Reddy Y.A.N."/>
            <person name="Phadnis S."/>
            <person name="Ravikumar R.L."/>
            <person name="Schlapbach R."/>
            <person name="Sreeman S.M."/>
            <person name="Shimizu K.K."/>
        </authorList>
    </citation>
    <scope>NUCLEOTIDE SEQUENCE</scope>
</reference>
<keyword evidence="6 11" id="KW-0812">Transmembrane</keyword>
<dbReference type="PANTHER" id="PTHR19432">
    <property type="entry name" value="SUGAR TRANSPORTER"/>
    <property type="match status" value="1"/>
</dbReference>
<keyword evidence="4" id="KW-0813">Transport</keyword>
<keyword evidence="8 11" id="KW-1133">Transmembrane helix</keyword>
<keyword evidence="7" id="KW-0769">Symport</keyword>
<feature type="region of interest" description="Disordered" evidence="10">
    <location>
        <begin position="1"/>
        <end position="21"/>
    </location>
</feature>
<organism evidence="12 13">
    <name type="scientific">Eleusine coracana subsp. coracana</name>
    <dbReference type="NCBI Taxonomy" id="191504"/>
    <lineage>
        <taxon>Eukaryota</taxon>
        <taxon>Viridiplantae</taxon>
        <taxon>Streptophyta</taxon>
        <taxon>Embryophyta</taxon>
        <taxon>Tracheophyta</taxon>
        <taxon>Spermatophyta</taxon>
        <taxon>Magnoliopsida</taxon>
        <taxon>Liliopsida</taxon>
        <taxon>Poales</taxon>
        <taxon>Poaceae</taxon>
        <taxon>PACMAD clade</taxon>
        <taxon>Chloridoideae</taxon>
        <taxon>Cynodonteae</taxon>
        <taxon>Eleusininae</taxon>
        <taxon>Eleusine</taxon>
    </lineage>
</organism>
<evidence type="ECO:0000256" key="7">
    <source>
        <dbReference type="ARBA" id="ARBA00022847"/>
    </source>
</evidence>
<evidence type="ECO:0000256" key="1">
    <source>
        <dbReference type="ARBA" id="ARBA00004141"/>
    </source>
</evidence>
<evidence type="ECO:0000256" key="2">
    <source>
        <dbReference type="ARBA" id="ARBA00004914"/>
    </source>
</evidence>
<dbReference type="GO" id="GO:0008506">
    <property type="term" value="F:sucrose:proton symporter activity"/>
    <property type="evidence" value="ECO:0007669"/>
    <property type="project" value="TreeGrafter"/>
</dbReference>
<name>A0AAV5FN11_ELECO</name>
<feature type="transmembrane region" description="Helical" evidence="11">
    <location>
        <begin position="170"/>
        <end position="191"/>
    </location>
</feature>
<feature type="transmembrane region" description="Helical" evidence="11">
    <location>
        <begin position="129"/>
        <end position="150"/>
    </location>
</feature>
<feature type="transmembrane region" description="Helical" evidence="11">
    <location>
        <begin position="93"/>
        <end position="117"/>
    </location>
</feature>
<dbReference type="EMBL" id="BQKI01000088">
    <property type="protein sequence ID" value="GJN35656.1"/>
    <property type="molecule type" value="Genomic_DNA"/>
</dbReference>
<dbReference type="SUPFAM" id="SSF103473">
    <property type="entry name" value="MFS general substrate transporter"/>
    <property type="match status" value="1"/>
</dbReference>
<evidence type="ECO:0000313" key="12">
    <source>
        <dbReference type="EMBL" id="GJN35656.1"/>
    </source>
</evidence>
<gene>
    <name evidence="12" type="primary">gb24451</name>
    <name evidence="12" type="ORF">PR202_gb24451</name>
</gene>
<dbReference type="InterPro" id="IPR036259">
    <property type="entry name" value="MFS_trans_sf"/>
</dbReference>
<evidence type="ECO:0000256" key="9">
    <source>
        <dbReference type="ARBA" id="ARBA00023136"/>
    </source>
</evidence>
<evidence type="ECO:0000256" key="5">
    <source>
        <dbReference type="ARBA" id="ARBA00022597"/>
    </source>
</evidence>
<feature type="transmembrane region" description="Helical" evidence="11">
    <location>
        <begin position="59"/>
        <end position="81"/>
    </location>
</feature>
<reference evidence="12" key="2">
    <citation type="submission" date="2021-12" db="EMBL/GenBank/DDBJ databases">
        <title>Resequencing data analysis of finger millet.</title>
        <authorList>
            <person name="Hatakeyama M."/>
            <person name="Aluri S."/>
            <person name="Balachadran M.T."/>
            <person name="Sivarajan S.R."/>
            <person name="Poveda L."/>
            <person name="Shimizu-Inatsugi R."/>
            <person name="Schlapbach R."/>
            <person name="Sreeman S.M."/>
            <person name="Shimizu K.K."/>
        </authorList>
    </citation>
    <scope>NUCLEOTIDE SEQUENCE</scope>
</reference>
<keyword evidence="13" id="KW-1185">Reference proteome</keyword>
<dbReference type="Proteomes" id="UP001054889">
    <property type="component" value="Unassembled WGS sequence"/>
</dbReference>
<evidence type="ECO:0000256" key="8">
    <source>
        <dbReference type="ARBA" id="ARBA00022989"/>
    </source>
</evidence>
<sequence length="241" mass="25684">MGREIYRGSPDNPDNPGQTQRYHDGVRMGSFGLMLNSVLLGFTSVVLEKLCRKWGAGLVWGVSNILMALCFVAMLVITYVAKTMDYLPNGEPPTGIVIASLVVFTILGAPLAITYSIPYAMAASRVENLGLGQGLAMGILNLAIVIPQVIVSLGSGPWDQLFGGGNAPAFAVAAGASFMGGLVAILGLPRARIACIIEKARRRKPIGLSPLMIYGYAVEVEVLQPFFAVDWAYQSTRNSFG</sequence>
<evidence type="ECO:0000313" key="13">
    <source>
        <dbReference type="Proteomes" id="UP001054889"/>
    </source>
</evidence>
<protein>
    <submittedName>
        <fullName evidence="12">Uncharacterized protein</fullName>
    </submittedName>
</protein>
<accession>A0AAV5FN11</accession>
<feature type="transmembrane region" description="Helical" evidence="11">
    <location>
        <begin position="211"/>
        <end position="233"/>
    </location>
</feature>
<comment type="subcellular location">
    <subcellularLocation>
        <location evidence="1">Membrane</location>
        <topology evidence="1">Multi-pass membrane protein</topology>
    </subcellularLocation>
</comment>
<keyword evidence="9 11" id="KW-0472">Membrane</keyword>
<evidence type="ECO:0000256" key="3">
    <source>
        <dbReference type="ARBA" id="ARBA00007134"/>
    </source>
</evidence>
<dbReference type="GO" id="GO:0005773">
    <property type="term" value="C:vacuole"/>
    <property type="evidence" value="ECO:0007669"/>
    <property type="project" value="TreeGrafter"/>
</dbReference>
<dbReference type="AlphaFoldDB" id="A0AAV5FN11"/>